<protein>
    <submittedName>
        <fullName evidence="2">Uncharacterized protein</fullName>
    </submittedName>
</protein>
<feature type="compositionally biased region" description="Basic and acidic residues" evidence="1">
    <location>
        <begin position="158"/>
        <end position="219"/>
    </location>
</feature>
<feature type="region of interest" description="Disordered" evidence="1">
    <location>
        <begin position="1"/>
        <end position="65"/>
    </location>
</feature>
<feature type="compositionally biased region" description="Polar residues" evidence="1">
    <location>
        <begin position="247"/>
        <end position="256"/>
    </location>
</feature>
<evidence type="ECO:0000313" key="3">
    <source>
        <dbReference type="Proteomes" id="UP001172673"/>
    </source>
</evidence>
<feature type="compositionally biased region" description="Basic and acidic residues" evidence="1">
    <location>
        <begin position="41"/>
        <end position="51"/>
    </location>
</feature>
<dbReference type="AlphaFoldDB" id="A0AA39CML4"/>
<evidence type="ECO:0000256" key="1">
    <source>
        <dbReference type="SAM" id="MobiDB-lite"/>
    </source>
</evidence>
<name>A0AA39CML4_9EURO</name>
<reference evidence="2" key="1">
    <citation type="submission" date="2022-10" db="EMBL/GenBank/DDBJ databases">
        <title>Culturing micro-colonial fungi from biological soil crusts in the Mojave desert and describing Neophaeococcomyces mojavensis, and introducing the new genera and species Taxawa tesnikishii.</title>
        <authorList>
            <person name="Kurbessoian T."/>
            <person name="Stajich J.E."/>
        </authorList>
    </citation>
    <scope>NUCLEOTIDE SEQUENCE</scope>
    <source>
        <strain evidence="2">TK_41</strain>
    </source>
</reference>
<proteinExistence type="predicted"/>
<accession>A0AA39CML4</accession>
<feature type="region of interest" description="Disordered" evidence="1">
    <location>
        <begin position="369"/>
        <end position="407"/>
    </location>
</feature>
<gene>
    <name evidence="2" type="ORF">H2200_003343</name>
</gene>
<dbReference type="EMBL" id="JAPDRK010000004">
    <property type="protein sequence ID" value="KAJ9613401.1"/>
    <property type="molecule type" value="Genomic_DNA"/>
</dbReference>
<keyword evidence="3" id="KW-1185">Reference proteome</keyword>
<organism evidence="2 3">
    <name type="scientific">Cladophialophora chaetospira</name>
    <dbReference type="NCBI Taxonomy" id="386627"/>
    <lineage>
        <taxon>Eukaryota</taxon>
        <taxon>Fungi</taxon>
        <taxon>Dikarya</taxon>
        <taxon>Ascomycota</taxon>
        <taxon>Pezizomycotina</taxon>
        <taxon>Eurotiomycetes</taxon>
        <taxon>Chaetothyriomycetidae</taxon>
        <taxon>Chaetothyriales</taxon>
        <taxon>Herpotrichiellaceae</taxon>
        <taxon>Cladophialophora</taxon>
    </lineage>
</organism>
<dbReference type="Proteomes" id="UP001172673">
    <property type="component" value="Unassembled WGS sequence"/>
</dbReference>
<comment type="caution">
    <text evidence="2">The sequence shown here is derived from an EMBL/GenBank/DDBJ whole genome shotgun (WGS) entry which is preliminary data.</text>
</comment>
<evidence type="ECO:0000313" key="2">
    <source>
        <dbReference type="EMBL" id="KAJ9613401.1"/>
    </source>
</evidence>
<feature type="region of interest" description="Disordered" evidence="1">
    <location>
        <begin position="158"/>
        <end position="304"/>
    </location>
</feature>
<sequence>MPPYTESSDGRDSSSQEPQRSLQNASSPELAPEAATNALPEEPKSDQDPHGKSVPSRYEQIEDEGLEIQRKMALAREELAEIRKEGNKLNGDKERANKRFLDSTRRLAQAHEEFLRIQAEEEERVFKYEKKMKKAGGELQEVREFLRRRERELRELEHQKKKLEEERENLDHQKLEKEKLEKEKLEKEKLEKEKLEEKELREKEVEQDRDDLIEPKPIEEGGPTEAARNILDEEPVSTVDSEPPSSPINATGSKRNISGDRGSKSPKRVKTKAATGSIEAKRPSTQLNGKTIKKEPELPPDFFKPGQRVAYQRHAEINPHLYPAWVTQSKGNSAPNPNIPEKYRNLPKLTHKLREQLKAEGKCFSCQEVGHRANSPKCPLWKTSSHNPNNPKNKGEKKGGRQGLWNS</sequence>
<feature type="compositionally biased region" description="Polar residues" evidence="1">
    <location>
        <begin position="15"/>
        <end position="27"/>
    </location>
</feature>